<keyword evidence="2" id="KW-1185">Reference proteome</keyword>
<reference evidence="2" key="1">
    <citation type="submission" date="2019-03" db="EMBL/GenBank/DDBJ databases">
        <title>Snf2 controls pulcherriminic acid biosynthesis and connects pigmentation and antifungal activity of the yeast Metschnikowia pulcherrima.</title>
        <authorList>
            <person name="Gore-Lloyd D."/>
            <person name="Sumann I."/>
            <person name="Brachmann A.O."/>
            <person name="Schneeberger K."/>
            <person name="Ortiz-Merino R.A."/>
            <person name="Moreno-Beltran M."/>
            <person name="Schlaefli M."/>
            <person name="Kirner P."/>
            <person name="Santos Kron A."/>
            <person name="Wolfe K.H."/>
            <person name="Piel J."/>
            <person name="Ahrens C.H."/>
            <person name="Henk D."/>
            <person name="Freimoser F.M."/>
        </authorList>
    </citation>
    <scope>NUCLEOTIDE SEQUENCE [LARGE SCALE GENOMIC DNA]</scope>
    <source>
        <strain evidence="2">APC 1.2</strain>
    </source>
</reference>
<dbReference type="Proteomes" id="UP000292447">
    <property type="component" value="Chromosome IV"/>
</dbReference>
<accession>A0A4P6XQP5</accession>
<dbReference type="AlphaFoldDB" id="A0A4P6XQP5"/>
<protein>
    <submittedName>
        <fullName evidence="1">Uncharacterized protein</fullName>
    </submittedName>
</protein>
<evidence type="ECO:0000313" key="2">
    <source>
        <dbReference type="Proteomes" id="UP000292447"/>
    </source>
</evidence>
<sequence length="460" mass="50045">MPMVSKPEIPEMKSLGSSLQSVYGSSSAFSFDADKNLVEMFIRKDTRIPSLPTPPPTATKNGIAKKHTNRLSTIFRASRNKAVRKAIQSHYQGKNEVEKLNGATPKVLSLAKPNAGVNPKLDIGDQELRIGVFGDSGPLSSKDTNEASQQIPPSFPFYFQAGALEGNTVSRFFQTEESPEMLLAEAAGFYIPEEFCSIFHLANRVLSERSAKQTKRGIPSCYRAYNFTRTIGSSIEEYLDEVSGLPTEFGPADFIKECKEQNWPNAFDSTSSIEDLGSYHEVLLVAATEISSADDEGLVDPALMASKISRVDTESQSGCGTLKSHASCASDEESRENYNEVFFSASASPIFAAELISVPERAPEPISLDSLRVYEEARANIQARLASAGILVHDAVNVPERKAIAATEPLQPAAKAQKAVLCDTNDRGLGAGVDGLEMHGFLVEHYTSEMFAYIDSEYLA</sequence>
<evidence type="ECO:0000313" key="1">
    <source>
        <dbReference type="EMBL" id="QBM89740.1"/>
    </source>
</evidence>
<organism evidence="1 2">
    <name type="scientific">Metschnikowia aff. pulcherrima</name>
    <dbReference type="NCBI Taxonomy" id="2163413"/>
    <lineage>
        <taxon>Eukaryota</taxon>
        <taxon>Fungi</taxon>
        <taxon>Dikarya</taxon>
        <taxon>Ascomycota</taxon>
        <taxon>Saccharomycotina</taxon>
        <taxon>Pichiomycetes</taxon>
        <taxon>Metschnikowiaceae</taxon>
        <taxon>Metschnikowia</taxon>
    </lineage>
</organism>
<dbReference type="EMBL" id="CP034459">
    <property type="protein sequence ID" value="QBM89740.1"/>
    <property type="molecule type" value="Genomic_DNA"/>
</dbReference>
<gene>
    <name evidence="1" type="ORF">METSCH_D08220</name>
</gene>
<proteinExistence type="predicted"/>
<name>A0A4P6XQP5_9ASCO</name>